<dbReference type="GO" id="GO:0005737">
    <property type="term" value="C:cytoplasm"/>
    <property type="evidence" value="ECO:0007669"/>
    <property type="project" value="TreeGrafter"/>
</dbReference>
<comment type="function">
    <text evidence="10">Required for the organization of the mitotic spindle. Maintains the structural integrity of centrosomes during mitosis.</text>
</comment>
<sequence>MADGELSLIDKDITSLLDVPLKPTVTSLNLHCNRLSKIEGLTTAWRLRHLDLSSNRIARIEGLGTLSSLRTLNLSCNSITKVEGLNGLVNLTRLNLAYNQINDLTGLLYLHGTESKLKHLQLHSNRLENMNHLLQCMVGLHNLRDVTLNMDGADNPICRLPGYRNMVLQPLQQISTLDGEDRLGKPSPSLDESPMDIPGLEDFLEFLISTDSSVNVEPVQTDASLPTPRIDEVLTQFRQRSRILNAPSKVQECSVRAASATGNQINELRIKKLEQQVSQLFQKAPVADTPSTSAALQSVVRKAKRDTDLTSESDYDSAKENLQHSRVRRPKILTVKKLVKGKHSDSSETSTQKHRSVKVAAGSGQRAAVHTLAVTETAKKGLKARQATPDENSNQTQQETYRVIVDERDQERERRWKAEQAVKKLTDQVKGLQAKATEEKELQSLAFHTTDRLKELLLKERSERTALQIRVEELVERCTNAAQQLEQQRSHEAQYKDALHSLQESVSQQEALRATQQVDEMKRKQELENKCAVLKREVEILRASVRQHKDKVQQLQELLTTREEAHRKELSSRLIPGSGEFREAVAKEVAAVEQRHTQRHSEMEQRLIDARKQYASLEDEFRMALTIEANRFSEVKEGFELVSAELAEVKKALSASQQKEKQSGSLVQELTAMVKEQKTRIADLIKAKRDAVTELKARVRTLEAGAEEDRRLCVQLELLKRDKSKLLSQLTAQETVIEGLRAERRLWGQELAQQGASLAQDRGRLEAKIEVLTTELETQKKQNQRDIDSLKIKTKIVDDQTETIRKLKEAVQERDEQLRALREENLQVQKNLQKELKGEIASAAELRDAVDKLSFRKEELKQQLLDKEAEMDELKDAYSASCCKWQDKADLLTKLESQVKRMKEGFDAKEKALLEERDKTSRAHKAAVEKLHCVDDAFRRQLESLQASHQAELLRLANEKQKQIEQANQRVLQVENEMRQLLEETESNKIAMEEKMRRLTNVLKDF</sequence>
<dbReference type="EMBL" id="JABFDY010000006">
    <property type="protein sequence ID" value="KAF7706137.1"/>
    <property type="molecule type" value="Genomic_DNA"/>
</dbReference>
<accession>A0A8T0BKH3</accession>
<keyword evidence="16" id="KW-1185">Reference proteome</keyword>
<evidence type="ECO:0000256" key="3">
    <source>
        <dbReference type="ARBA" id="ARBA00022614"/>
    </source>
</evidence>
<dbReference type="AlphaFoldDB" id="A0A8T0BKH3"/>
<dbReference type="PANTHER" id="PTHR15454">
    <property type="entry name" value="NISCHARIN RELATED"/>
    <property type="match status" value="1"/>
</dbReference>
<organism evidence="15 16">
    <name type="scientific">Silurus meridionalis</name>
    <name type="common">Southern catfish</name>
    <name type="synonym">Silurus soldatovi meridionalis</name>
    <dbReference type="NCBI Taxonomy" id="175797"/>
    <lineage>
        <taxon>Eukaryota</taxon>
        <taxon>Metazoa</taxon>
        <taxon>Chordata</taxon>
        <taxon>Craniata</taxon>
        <taxon>Vertebrata</taxon>
        <taxon>Euteleostomi</taxon>
        <taxon>Actinopterygii</taxon>
        <taxon>Neopterygii</taxon>
        <taxon>Teleostei</taxon>
        <taxon>Ostariophysi</taxon>
        <taxon>Siluriformes</taxon>
        <taxon>Siluridae</taxon>
        <taxon>Silurus</taxon>
    </lineage>
</organism>
<dbReference type="Proteomes" id="UP000606274">
    <property type="component" value="Unassembled WGS sequence"/>
</dbReference>
<dbReference type="PANTHER" id="PTHR15454:SF34">
    <property type="entry name" value="LEUCINE-RICH REPEAT AND COILED-COIL DOMAIN-CONTAINING PROTEIN 1"/>
    <property type="match status" value="1"/>
</dbReference>
<evidence type="ECO:0000256" key="4">
    <source>
        <dbReference type="ARBA" id="ARBA00022618"/>
    </source>
</evidence>
<evidence type="ECO:0000256" key="14">
    <source>
        <dbReference type="SAM" id="MobiDB-lite"/>
    </source>
</evidence>
<dbReference type="FunFam" id="3.80.10.10:FF:000171">
    <property type="entry name" value="Leucine rich repeat and coiled-coil centrosomal protein 1"/>
    <property type="match status" value="1"/>
</dbReference>
<gene>
    <name evidence="15" type="ORF">HF521_019391</name>
</gene>
<keyword evidence="3" id="KW-0433">Leucine-rich repeat</keyword>
<dbReference type="OrthoDB" id="7451790at2759"/>
<feature type="coiled-coil region" evidence="13">
    <location>
        <begin position="517"/>
        <end position="565"/>
    </location>
</feature>
<keyword evidence="5" id="KW-0677">Repeat</keyword>
<dbReference type="Gene3D" id="3.80.10.10">
    <property type="entry name" value="Ribonuclease Inhibitor"/>
    <property type="match status" value="2"/>
</dbReference>
<feature type="coiled-coil region" evidence="13">
    <location>
        <begin position="408"/>
        <end position="442"/>
    </location>
</feature>
<keyword evidence="4" id="KW-0132">Cell division</keyword>
<proteinExistence type="inferred from homology"/>
<evidence type="ECO:0000256" key="10">
    <source>
        <dbReference type="ARBA" id="ARBA00054059"/>
    </source>
</evidence>
<dbReference type="SUPFAM" id="SSF52075">
    <property type="entry name" value="Outer arm dynein light chain 1"/>
    <property type="match status" value="1"/>
</dbReference>
<evidence type="ECO:0000256" key="1">
    <source>
        <dbReference type="ARBA" id="ARBA00004114"/>
    </source>
</evidence>
<evidence type="ECO:0000256" key="9">
    <source>
        <dbReference type="ARBA" id="ARBA00023306"/>
    </source>
</evidence>
<comment type="similarity">
    <text evidence="11">Belongs to the LRRCC1 family.</text>
</comment>
<comment type="caution">
    <text evidence="15">The sequence shown here is derived from an EMBL/GenBank/DDBJ whole genome shotgun (WGS) entry which is preliminary data.</text>
</comment>
<dbReference type="PROSITE" id="PS51450">
    <property type="entry name" value="LRR"/>
    <property type="match status" value="4"/>
</dbReference>
<keyword evidence="9" id="KW-0131">Cell cycle</keyword>
<keyword evidence="6" id="KW-0498">Mitosis</keyword>
<dbReference type="GO" id="GO:0005813">
    <property type="term" value="C:centrosome"/>
    <property type="evidence" value="ECO:0007669"/>
    <property type="project" value="TreeGrafter"/>
</dbReference>
<evidence type="ECO:0000256" key="7">
    <source>
        <dbReference type="ARBA" id="ARBA00023054"/>
    </source>
</evidence>
<keyword evidence="2" id="KW-0963">Cytoplasm</keyword>
<feature type="coiled-coil region" evidence="13">
    <location>
        <begin position="762"/>
        <end position="912"/>
    </location>
</feature>
<dbReference type="InterPro" id="IPR032675">
    <property type="entry name" value="LRR_dom_sf"/>
</dbReference>
<name>A0A8T0BKH3_SILME</name>
<evidence type="ECO:0000256" key="11">
    <source>
        <dbReference type="ARBA" id="ARBA00061329"/>
    </source>
</evidence>
<comment type="subcellular location">
    <subcellularLocation>
        <location evidence="1">Cytoplasm</location>
        <location evidence="1">Cytoskeleton</location>
        <location evidence="1">Microtubule organizing center</location>
        <location evidence="1">Centrosome</location>
        <location evidence="1">Centriole</location>
    </subcellularLocation>
</comment>
<protein>
    <recommendedName>
        <fullName evidence="12">Leucine-rich repeat and coiled-coil domain-containing protein 1</fullName>
    </recommendedName>
</protein>
<evidence type="ECO:0000256" key="2">
    <source>
        <dbReference type="ARBA" id="ARBA00022490"/>
    </source>
</evidence>
<evidence type="ECO:0000256" key="6">
    <source>
        <dbReference type="ARBA" id="ARBA00022776"/>
    </source>
</evidence>
<dbReference type="GO" id="GO:0051301">
    <property type="term" value="P:cell division"/>
    <property type="evidence" value="ECO:0007669"/>
    <property type="project" value="UniProtKB-KW"/>
</dbReference>
<dbReference type="Pfam" id="PF13855">
    <property type="entry name" value="LRR_8"/>
    <property type="match status" value="1"/>
</dbReference>
<reference evidence="15" key="1">
    <citation type="submission" date="2020-08" db="EMBL/GenBank/DDBJ databases">
        <title>Chromosome-level assembly of Southern catfish (Silurus meridionalis) provides insights into visual adaptation to the nocturnal and benthic lifestyles.</title>
        <authorList>
            <person name="Zhang Y."/>
            <person name="Wang D."/>
            <person name="Peng Z."/>
        </authorList>
    </citation>
    <scope>NUCLEOTIDE SEQUENCE</scope>
    <source>
        <strain evidence="15">SWU-2019-XX</strain>
        <tissue evidence="15">Muscle</tissue>
    </source>
</reference>
<keyword evidence="7 13" id="KW-0175">Coiled coil</keyword>
<evidence type="ECO:0000256" key="13">
    <source>
        <dbReference type="SAM" id="Coils"/>
    </source>
</evidence>
<evidence type="ECO:0000313" key="16">
    <source>
        <dbReference type="Proteomes" id="UP000606274"/>
    </source>
</evidence>
<evidence type="ECO:0000256" key="5">
    <source>
        <dbReference type="ARBA" id="ARBA00022737"/>
    </source>
</evidence>
<dbReference type="FunFam" id="3.80.10.10:FF:000148">
    <property type="entry name" value="Leucine rich repeat and coiled-coil centrosomal protein 1"/>
    <property type="match status" value="1"/>
</dbReference>
<dbReference type="InterPro" id="IPR001611">
    <property type="entry name" value="Leu-rich_rpt"/>
</dbReference>
<evidence type="ECO:0000256" key="12">
    <source>
        <dbReference type="ARBA" id="ARBA00067351"/>
    </source>
</evidence>
<feature type="region of interest" description="Disordered" evidence="14">
    <location>
        <begin position="298"/>
        <end position="364"/>
    </location>
</feature>
<dbReference type="SMART" id="SM00365">
    <property type="entry name" value="LRR_SD22"/>
    <property type="match status" value="4"/>
</dbReference>
<evidence type="ECO:0000313" key="15">
    <source>
        <dbReference type="EMBL" id="KAF7706137.1"/>
    </source>
</evidence>
<dbReference type="GO" id="GO:0005814">
    <property type="term" value="C:centriole"/>
    <property type="evidence" value="ECO:0007669"/>
    <property type="project" value="UniProtKB-SubCell"/>
</dbReference>
<feature type="coiled-coil region" evidence="13">
    <location>
        <begin position="939"/>
        <end position="1002"/>
    </location>
</feature>
<keyword evidence="8" id="KW-0206">Cytoskeleton</keyword>
<evidence type="ECO:0000256" key="8">
    <source>
        <dbReference type="ARBA" id="ARBA00023212"/>
    </source>
</evidence>